<accession>A0A9X3D560</accession>
<feature type="transmembrane region" description="Helical" evidence="1">
    <location>
        <begin position="18"/>
        <end position="40"/>
    </location>
</feature>
<feature type="transmembrane region" description="Helical" evidence="1">
    <location>
        <begin position="252"/>
        <end position="269"/>
    </location>
</feature>
<evidence type="ECO:0000313" key="2">
    <source>
        <dbReference type="EMBL" id="MCX2964915.1"/>
    </source>
</evidence>
<feature type="transmembrane region" description="Helical" evidence="1">
    <location>
        <begin position="187"/>
        <end position="211"/>
    </location>
</feature>
<dbReference type="RefSeq" id="WP_266061976.1">
    <property type="nucleotide sequence ID" value="NZ_JAPKFM010000011.1"/>
</dbReference>
<evidence type="ECO:0000256" key="1">
    <source>
        <dbReference type="SAM" id="Phobius"/>
    </source>
</evidence>
<sequence length="357" mass="37143">MILLSPEPMTFGAKYRRLLLAVVLLGGLTQFALGTFYLAVGHSPSPREMPIGIVGSDQQTAQLTASLESDGSFDVTGYPTLDALTDAVEKRTEAGGLEVTPDGVVAVTAGAGGALPATAVKAVAAEVNEQNGMSQTLPVDVVELSDEDINGSSLGYILQVISLGGSIASLGLGRLMPRVPQSLRRGVGHVAALVAYAVVSAAIVLLFSSFFGVGGSSDTTKLFWTYTLVSLAITGSTAGFVTLFGPVGSLSGAFYFLVGATISGASIPWDFLPRFWAVLGEWLPTGGGAELIRNSLYFPQAGNGFALLCLGLYAGAGTLVVLVWNILGNRSSRRSVIDVDPIHPIRHNHHHTQGEPS</sequence>
<keyword evidence="1" id="KW-1133">Transmembrane helix</keyword>
<gene>
    <name evidence="2" type="ORF">OSB52_12525</name>
</gene>
<dbReference type="AlphaFoldDB" id="A0A9X3D560"/>
<comment type="caution">
    <text evidence="2">The sequence shown here is derived from an EMBL/GenBank/DDBJ whole genome shotgun (WGS) entry which is preliminary data.</text>
</comment>
<feature type="transmembrane region" description="Helical" evidence="1">
    <location>
        <begin position="154"/>
        <end position="175"/>
    </location>
</feature>
<feature type="transmembrane region" description="Helical" evidence="1">
    <location>
        <begin position="305"/>
        <end position="327"/>
    </location>
</feature>
<proteinExistence type="predicted"/>
<name>A0A9X3D560_9ACTN</name>
<feature type="transmembrane region" description="Helical" evidence="1">
    <location>
        <begin position="223"/>
        <end position="245"/>
    </location>
</feature>
<organism evidence="2 3">
    <name type="scientific">Gordonia aquimaris</name>
    <dbReference type="NCBI Taxonomy" id="2984863"/>
    <lineage>
        <taxon>Bacteria</taxon>
        <taxon>Bacillati</taxon>
        <taxon>Actinomycetota</taxon>
        <taxon>Actinomycetes</taxon>
        <taxon>Mycobacteriales</taxon>
        <taxon>Gordoniaceae</taxon>
        <taxon>Gordonia</taxon>
    </lineage>
</organism>
<keyword evidence="1" id="KW-0812">Transmembrane</keyword>
<keyword evidence="3" id="KW-1185">Reference proteome</keyword>
<protein>
    <submittedName>
        <fullName evidence="2">ABC transporter permease</fullName>
    </submittedName>
</protein>
<reference evidence="2" key="1">
    <citation type="submission" date="2022-10" db="EMBL/GenBank/DDBJ databases">
        <title>WGS of marine actinomycetes from Thailand.</title>
        <authorList>
            <person name="Thawai C."/>
        </authorList>
    </citation>
    <scope>NUCLEOTIDE SEQUENCE</scope>
    <source>
        <strain evidence="2">SW21</strain>
    </source>
</reference>
<dbReference type="EMBL" id="JAPKFM010000011">
    <property type="protein sequence ID" value="MCX2964915.1"/>
    <property type="molecule type" value="Genomic_DNA"/>
</dbReference>
<evidence type="ECO:0000313" key="3">
    <source>
        <dbReference type="Proteomes" id="UP001143347"/>
    </source>
</evidence>
<keyword evidence="1" id="KW-0472">Membrane</keyword>
<dbReference type="Proteomes" id="UP001143347">
    <property type="component" value="Unassembled WGS sequence"/>
</dbReference>